<sequence>AYREYSARQLTGRYHSTGSSGPELPARQDYGRNNFTASSGYEHQARQDGGMNHSPVYQHPGRNDTGRDLLTGSGRYVQPERQRTGRNELTGRTGYGLAEQRYGHGQSHPYRLSSYEGVMHGHSYNKTRVFCTNCNMDNHATEACRRRFYWGFTDSHTINFASKNINFNEISFCIDLNKVNINEVEQIQDPNEAREVLYKRLNEVLSHHAPLKEKQIKFETQPAWFTDEIRLAI</sequence>
<keyword evidence="3" id="KW-1185">Reference proteome</keyword>
<organism evidence="2 3">
    <name type="scientific">Mya arenaria</name>
    <name type="common">Soft-shell clam</name>
    <dbReference type="NCBI Taxonomy" id="6604"/>
    <lineage>
        <taxon>Eukaryota</taxon>
        <taxon>Metazoa</taxon>
        <taxon>Spiralia</taxon>
        <taxon>Lophotrochozoa</taxon>
        <taxon>Mollusca</taxon>
        <taxon>Bivalvia</taxon>
        <taxon>Autobranchia</taxon>
        <taxon>Heteroconchia</taxon>
        <taxon>Euheterodonta</taxon>
        <taxon>Imparidentia</taxon>
        <taxon>Neoheterodontei</taxon>
        <taxon>Myida</taxon>
        <taxon>Myoidea</taxon>
        <taxon>Myidae</taxon>
        <taxon>Mya</taxon>
    </lineage>
</organism>
<dbReference type="EMBL" id="CP111026">
    <property type="protein sequence ID" value="WAR28375.1"/>
    <property type="molecule type" value="Genomic_DNA"/>
</dbReference>
<protein>
    <submittedName>
        <fullName evidence="2">Uncharacterized protein</fullName>
    </submittedName>
</protein>
<evidence type="ECO:0000256" key="1">
    <source>
        <dbReference type="SAM" id="MobiDB-lite"/>
    </source>
</evidence>
<evidence type="ECO:0000313" key="3">
    <source>
        <dbReference type="Proteomes" id="UP001164746"/>
    </source>
</evidence>
<feature type="non-terminal residue" evidence="2">
    <location>
        <position position="1"/>
    </location>
</feature>
<feature type="compositionally biased region" description="Polar residues" evidence="1">
    <location>
        <begin position="31"/>
        <end position="41"/>
    </location>
</feature>
<accession>A0ABY7G1N8</accession>
<proteinExistence type="predicted"/>
<gene>
    <name evidence="2" type="ORF">MAR_014079</name>
</gene>
<feature type="region of interest" description="Disordered" evidence="1">
    <location>
        <begin position="1"/>
        <end position="67"/>
    </location>
</feature>
<reference evidence="2" key="1">
    <citation type="submission" date="2022-11" db="EMBL/GenBank/DDBJ databases">
        <title>Centuries of genome instability and evolution in soft-shell clam transmissible cancer (bioRxiv).</title>
        <authorList>
            <person name="Hart S.F.M."/>
            <person name="Yonemitsu M.A."/>
            <person name="Giersch R.M."/>
            <person name="Beal B.F."/>
            <person name="Arriagada G."/>
            <person name="Davis B.W."/>
            <person name="Ostrander E.A."/>
            <person name="Goff S.P."/>
            <person name="Metzger M.J."/>
        </authorList>
    </citation>
    <scope>NUCLEOTIDE SEQUENCE</scope>
    <source>
        <strain evidence="2">MELC-2E11</strain>
        <tissue evidence="2">Siphon/mantle</tissue>
    </source>
</reference>
<evidence type="ECO:0000313" key="2">
    <source>
        <dbReference type="EMBL" id="WAR28375.1"/>
    </source>
</evidence>
<name>A0ABY7G1N8_MYAAR</name>
<dbReference type="Proteomes" id="UP001164746">
    <property type="component" value="Chromosome 15"/>
</dbReference>